<evidence type="ECO:0000313" key="3">
    <source>
        <dbReference type="Proteomes" id="UP000031532"/>
    </source>
</evidence>
<dbReference type="InterPro" id="IPR016047">
    <property type="entry name" value="M23ase_b-sheet_dom"/>
</dbReference>
<dbReference type="AlphaFoldDB" id="A0A9X5I4W4"/>
<evidence type="ECO:0000313" key="2">
    <source>
        <dbReference type="EMBL" id="NHC35385.1"/>
    </source>
</evidence>
<dbReference type="CDD" id="cd12797">
    <property type="entry name" value="M23_peptidase"/>
    <property type="match status" value="1"/>
</dbReference>
<feature type="domain" description="LysM" evidence="1">
    <location>
        <begin position="61"/>
        <end position="110"/>
    </location>
</feature>
<dbReference type="Pfam" id="PF01476">
    <property type="entry name" value="LysM"/>
    <property type="match status" value="1"/>
</dbReference>
<dbReference type="SUPFAM" id="SSF51261">
    <property type="entry name" value="Duplicated hybrid motif"/>
    <property type="match status" value="1"/>
</dbReference>
<dbReference type="SMART" id="SM00257">
    <property type="entry name" value="LysM"/>
    <property type="match status" value="1"/>
</dbReference>
<accession>A0A9X5I4W4</accession>
<dbReference type="Gene3D" id="2.70.70.10">
    <property type="entry name" value="Glucose Permease (Domain IIA)"/>
    <property type="match status" value="1"/>
</dbReference>
<dbReference type="InterPro" id="IPR018392">
    <property type="entry name" value="LysM"/>
</dbReference>
<dbReference type="Gene3D" id="3.10.350.10">
    <property type="entry name" value="LysM domain"/>
    <property type="match status" value="1"/>
</dbReference>
<organism evidence="2 3">
    <name type="scientific">Scytonema millei VB511283</name>
    <dbReference type="NCBI Taxonomy" id="1245923"/>
    <lineage>
        <taxon>Bacteria</taxon>
        <taxon>Bacillati</taxon>
        <taxon>Cyanobacteriota</taxon>
        <taxon>Cyanophyceae</taxon>
        <taxon>Nostocales</taxon>
        <taxon>Scytonemataceae</taxon>
        <taxon>Scytonema</taxon>
    </lineage>
</organism>
<dbReference type="PANTHER" id="PTHR21666">
    <property type="entry name" value="PEPTIDASE-RELATED"/>
    <property type="match status" value="1"/>
</dbReference>
<proteinExistence type="predicted"/>
<dbReference type="EMBL" id="JTJC03000003">
    <property type="protein sequence ID" value="NHC35385.1"/>
    <property type="molecule type" value="Genomic_DNA"/>
</dbReference>
<gene>
    <name evidence="2" type="ORF">QH73_0012080</name>
</gene>
<dbReference type="CDD" id="cd00118">
    <property type="entry name" value="LysM"/>
    <property type="match status" value="1"/>
</dbReference>
<dbReference type="SUPFAM" id="SSF54106">
    <property type="entry name" value="LysM domain"/>
    <property type="match status" value="1"/>
</dbReference>
<dbReference type="GO" id="GO:0004222">
    <property type="term" value="F:metalloendopeptidase activity"/>
    <property type="evidence" value="ECO:0007669"/>
    <property type="project" value="TreeGrafter"/>
</dbReference>
<dbReference type="InterPro" id="IPR050570">
    <property type="entry name" value="Cell_wall_metabolism_enzyme"/>
</dbReference>
<dbReference type="PROSITE" id="PS51782">
    <property type="entry name" value="LYSM"/>
    <property type="match status" value="1"/>
</dbReference>
<keyword evidence="3" id="KW-1185">Reference proteome</keyword>
<protein>
    <submittedName>
        <fullName evidence="2">M23 family metallopeptidase</fullName>
    </submittedName>
</protein>
<dbReference type="Proteomes" id="UP000031532">
    <property type="component" value="Unassembled WGS sequence"/>
</dbReference>
<comment type="caution">
    <text evidence="2">The sequence shown here is derived from an EMBL/GenBank/DDBJ whole genome shotgun (WGS) entry which is preliminary data.</text>
</comment>
<dbReference type="InterPro" id="IPR011055">
    <property type="entry name" value="Dup_hybrid_motif"/>
</dbReference>
<dbReference type="Pfam" id="PF01551">
    <property type="entry name" value="Peptidase_M23"/>
    <property type="match status" value="1"/>
</dbReference>
<dbReference type="OrthoDB" id="507840at2"/>
<evidence type="ECO:0000259" key="1">
    <source>
        <dbReference type="PROSITE" id="PS51782"/>
    </source>
</evidence>
<sequence>MLITKCDRAIALHAFHLKISCWRLLLLATLLECVIPIMAQANPNGTTQTTTCPPAALSRLIRHSVKPGDTLDSIARQYNLIPATLIGMNPILQSRNLPNGKLPVGSKIVIPPYNGIKVNATPGETWQQLAERYQVRSDVLFEANGCQPVAREVFVPGVNWSPQPPTNTAKGILAGYPLPKAATVALAYGWQLNASTGKVFFHSGLDLEAAIGTPVRAVGAGTVAFAGEQGAYGNLVVINHQEGKQSRYAQLQKIAVKAGQTVKLGQILGTVGNTGSPTSTQSHLHFEIRYASDLGWVAEDPTAYLKVAKR</sequence>
<dbReference type="PANTHER" id="PTHR21666:SF290">
    <property type="entry name" value="PEPTIDASE M23 DOMAIN PROTEIN"/>
    <property type="match status" value="1"/>
</dbReference>
<dbReference type="InterPro" id="IPR036779">
    <property type="entry name" value="LysM_dom_sf"/>
</dbReference>
<name>A0A9X5I4W4_9CYAN</name>
<reference evidence="2 3" key="1">
    <citation type="journal article" date="2015" name="Genome Announc.">
        <title>Draft Genome Sequence of the Terrestrial Cyanobacterium Scytonema millei VB511283, Isolated from Eastern India.</title>
        <authorList>
            <person name="Sen D."/>
            <person name="Chandrababunaidu M.M."/>
            <person name="Singh D."/>
            <person name="Sanghi N."/>
            <person name="Ghorai A."/>
            <person name="Mishra G.P."/>
            <person name="Madduluri M."/>
            <person name="Adhikary S.P."/>
            <person name="Tripathy S."/>
        </authorList>
    </citation>
    <scope>NUCLEOTIDE SEQUENCE [LARGE SCALE GENOMIC DNA]</scope>
    <source>
        <strain evidence="2 3">VB511283</strain>
    </source>
</reference>